<dbReference type="NCBIfam" id="TIGR04183">
    <property type="entry name" value="Por_Secre_tail"/>
    <property type="match status" value="1"/>
</dbReference>
<dbReference type="GO" id="GO:0030246">
    <property type="term" value="F:carbohydrate binding"/>
    <property type="evidence" value="ECO:0007669"/>
    <property type="project" value="InterPro"/>
</dbReference>
<accession>A0A1H5SEZ9</accession>
<evidence type="ECO:0000256" key="2">
    <source>
        <dbReference type="SAM" id="SignalP"/>
    </source>
</evidence>
<name>A0A1H5SEZ9_9BACT</name>
<proteinExistence type="predicted"/>
<dbReference type="Pfam" id="PF18962">
    <property type="entry name" value="Por_Secre_tail"/>
    <property type="match status" value="1"/>
</dbReference>
<dbReference type="PROSITE" id="PS51175">
    <property type="entry name" value="CBM6"/>
    <property type="match status" value="2"/>
</dbReference>
<dbReference type="InterPro" id="IPR053183">
    <property type="entry name" value="ASL1"/>
</dbReference>
<dbReference type="STRING" id="1120964.GCA_001313265_04826"/>
<reference evidence="5" key="1">
    <citation type="submission" date="2016-10" db="EMBL/GenBank/DDBJ databases">
        <authorList>
            <person name="Varghese N."/>
            <person name="Submissions S."/>
        </authorList>
    </citation>
    <scope>NUCLEOTIDE SEQUENCE [LARGE SCALE GENOMIC DNA]</scope>
    <source>
        <strain evidence="5">DSM 17298</strain>
    </source>
</reference>
<organism evidence="4 5">
    <name type="scientific">Algoriphagus boritolerans DSM 17298 = JCM 18970</name>
    <dbReference type="NCBI Taxonomy" id="1120964"/>
    <lineage>
        <taxon>Bacteria</taxon>
        <taxon>Pseudomonadati</taxon>
        <taxon>Bacteroidota</taxon>
        <taxon>Cytophagia</taxon>
        <taxon>Cytophagales</taxon>
        <taxon>Cyclobacteriaceae</taxon>
        <taxon>Algoriphagus</taxon>
    </lineage>
</organism>
<feature type="chain" id="PRO_5009283909" evidence="2">
    <location>
        <begin position="28"/>
        <end position="1294"/>
    </location>
</feature>
<dbReference type="CDD" id="cd04081">
    <property type="entry name" value="CBM35_galactosidase-like"/>
    <property type="match status" value="1"/>
</dbReference>
<feature type="signal peptide" evidence="2">
    <location>
        <begin position="1"/>
        <end position="27"/>
    </location>
</feature>
<dbReference type="InterPro" id="IPR008979">
    <property type="entry name" value="Galactose-bd-like_sf"/>
</dbReference>
<dbReference type="OrthoDB" id="9809583at2"/>
<gene>
    <name evidence="4" type="ORF">SAMN03080598_00418</name>
</gene>
<dbReference type="InterPro" id="IPR024655">
    <property type="entry name" value="Asl1_glyco_hydro_catalytic"/>
</dbReference>
<evidence type="ECO:0000259" key="3">
    <source>
        <dbReference type="PROSITE" id="PS51175"/>
    </source>
</evidence>
<dbReference type="Pfam" id="PF11790">
    <property type="entry name" value="Glyco_hydro_cc"/>
    <property type="match status" value="1"/>
</dbReference>
<dbReference type="InterPro" id="IPR017853">
    <property type="entry name" value="GH"/>
</dbReference>
<dbReference type="GO" id="GO:0071966">
    <property type="term" value="P:fungal-type cell wall polysaccharide metabolic process"/>
    <property type="evidence" value="ECO:0007669"/>
    <property type="project" value="TreeGrafter"/>
</dbReference>
<dbReference type="Proteomes" id="UP000236736">
    <property type="component" value="Unassembled WGS sequence"/>
</dbReference>
<keyword evidence="5" id="KW-1185">Reference proteome</keyword>
<dbReference type="PANTHER" id="PTHR34154">
    <property type="entry name" value="ALKALI-SENSITIVE LINKAGE PROTEIN 1"/>
    <property type="match status" value="1"/>
</dbReference>
<sequence length="1294" mass="143641">MKHNYLPTCKGLLFALICFGLISSLLADQGKDKAYGNPCNSSNQYLYWTGEENDDFFNEMNWRKTQEKPSAPNPPGLNAESGESAKPVCLPGANSEPWEICPNSQNPEKDPHPQPGTLEPGQTIDFNLWIERAEITVSGDIVFACDQKGITSIASQIEVQGSIEQGVLSLDEESTVKTQNENWSSGFSVNFIDPASWLYVSDVNPLELQDRLSRILISNQTGVLDQNFRINQYYQKGAVIRPLNPDFGSIEVFSSSGAEGAGVSLQEDLIYRGGAISLGDNALSSFILKRGFMVTLANNPDGTGKSKVYIASEEDLKVENLPAAMQGNVSFLRVVPWNWVTKKGTGGFFDELNAGWYYNWNLGEVSRPNYDYVPMAWGAGGASPANIQNMINKKKPSHVLGFNESDNCNGESGQFNNLCEPAVAVAYYENLMGLGVRLGSPAPRENGPTGWLREFNEIAKARDVRFDFVAVHWYDWGSGPVNSPNANPQDIFNRFKAYLNNVHQIYNLPIWVTEFNANPNRGNAIQEEFLKLALPYLESLDYVERYAYFQPDPKNSQNDVEPAFYYDDNNKLTNIGELYLNHQSTPSIPELSYAAPNNLEQMDDPFIETPANVLAFEAECGNYLGNQWTILADESASNGKYIKGDPSQEGESANAKRIHFEIDLVDADDYRVWIRSKSVTGTTGAVRIGFDGNELEQVSPFNSAEFTWFQIPRFYDLGEGKHRLTLEFPNASIQLDQVAILNGPSDLEGLLQEEGACAPEDFTWGTVLTNLIDYYEAEEAGQGLWWELEINDFAIGGLAVKSLQDQQSLDAPAGAKGILTFNLEVEEADEYELWAKIQAKEEAETALWISVDGEEFRKWGALQNSRYEWYWKKFYHSYDSENRDFSYFLKAGSHEVRIAIGTGNVQIDRLALASKGKLPENEDPNVIAQVEEQLEFEAEDATLLGAAFVVNCATSSNGQQVNMRNVNTNGVRFDQIVAQDAGTYILNISYMSAVSRSFRLVVNGEFIGQQTVVSSGAWCFDGGSPAIYQVEVNLNSGINTIEVTPFSGDAPFMDKIKLEKAAFETFSLEAEEAELIGGVNVVNCLTSSNGQLVNPFTSPSNAVRFSEIQIDQAGTYLLEVSYISAVNRTLNMSINAAESQNLIFEDSGEWCFNSGSPKIKTIEVELQAGENTIVFEPDGTAAPFLDKIEIKSNEIGGENLRVIEETPPMETAEDWMIYPNPLQNGQNLQVQIPEFEGNYSLIQVVDLSGRTIFSQLLSSGASHQIDFGTYLSKGMYVVLLRQGYVWQSKKLIVQ</sequence>
<keyword evidence="2" id="KW-0732">Signal</keyword>
<dbReference type="SUPFAM" id="SSF51445">
    <property type="entry name" value="(Trans)glycosidases"/>
    <property type="match status" value="1"/>
</dbReference>
<feature type="domain" description="CBM6" evidence="3">
    <location>
        <begin position="934"/>
        <end position="1059"/>
    </location>
</feature>
<dbReference type="InterPro" id="IPR026444">
    <property type="entry name" value="Secre_tail"/>
</dbReference>
<evidence type="ECO:0000256" key="1">
    <source>
        <dbReference type="SAM" id="MobiDB-lite"/>
    </source>
</evidence>
<feature type="domain" description="CBM6" evidence="3">
    <location>
        <begin position="1066"/>
        <end position="1191"/>
    </location>
</feature>
<protein>
    <submittedName>
        <fullName evidence="4">Por secretion system C-terminal sorting domain-containing protein</fullName>
    </submittedName>
</protein>
<dbReference type="SUPFAM" id="SSF49785">
    <property type="entry name" value="Galactose-binding domain-like"/>
    <property type="match status" value="2"/>
</dbReference>
<evidence type="ECO:0000313" key="5">
    <source>
        <dbReference type="Proteomes" id="UP000236736"/>
    </source>
</evidence>
<dbReference type="Gene3D" id="3.20.20.80">
    <property type="entry name" value="Glycosidases"/>
    <property type="match status" value="1"/>
</dbReference>
<dbReference type="RefSeq" id="WP_103923118.1">
    <property type="nucleotide sequence ID" value="NZ_FNVR01000001.1"/>
</dbReference>
<dbReference type="Gene3D" id="2.60.120.260">
    <property type="entry name" value="Galactose-binding domain-like"/>
    <property type="match status" value="4"/>
</dbReference>
<dbReference type="PANTHER" id="PTHR34154:SF3">
    <property type="entry name" value="ALKALI-SENSITIVE LINKAGE PROTEIN 1"/>
    <property type="match status" value="1"/>
</dbReference>
<dbReference type="EMBL" id="FNVR01000001">
    <property type="protein sequence ID" value="SEF49000.1"/>
    <property type="molecule type" value="Genomic_DNA"/>
</dbReference>
<feature type="region of interest" description="Disordered" evidence="1">
    <location>
        <begin position="64"/>
        <end position="121"/>
    </location>
</feature>
<dbReference type="InterPro" id="IPR005084">
    <property type="entry name" value="CBM6"/>
</dbReference>
<evidence type="ECO:0000313" key="4">
    <source>
        <dbReference type="EMBL" id="SEF49000.1"/>
    </source>
</evidence>